<dbReference type="Gene3D" id="1.10.30.50">
    <property type="match status" value="1"/>
</dbReference>
<proteinExistence type="inferred from homology"/>
<dbReference type="Proteomes" id="UP000004778">
    <property type="component" value="Unassembled WGS sequence"/>
</dbReference>
<evidence type="ECO:0000256" key="1">
    <source>
        <dbReference type="ARBA" id="ARBA00023450"/>
    </source>
</evidence>
<dbReference type="EMBL" id="ACFH01000023">
    <property type="protein sequence ID" value="EEH66684.1"/>
    <property type="molecule type" value="Genomic_DNA"/>
</dbReference>
<feature type="region of interest" description="Disordered" evidence="2">
    <location>
        <begin position="246"/>
        <end position="293"/>
    </location>
</feature>
<dbReference type="AlphaFoldDB" id="C0W3L0"/>
<keyword evidence="5" id="KW-1185">Reference proteome</keyword>
<comment type="similarity">
    <text evidence="1">Belongs to the Rv1128c/1148c/1588c/1702c/1945/3466 family.</text>
</comment>
<keyword evidence="4" id="KW-0540">Nuclease</keyword>
<dbReference type="InterPro" id="IPR003870">
    <property type="entry name" value="DUF222"/>
</dbReference>
<feature type="domain" description="HNH nuclease" evidence="3">
    <location>
        <begin position="574"/>
        <end position="626"/>
    </location>
</feature>
<dbReference type="HOGENOM" id="CLU_351486_0_0_11"/>
<dbReference type="Pfam" id="PF01844">
    <property type="entry name" value="HNH"/>
    <property type="match status" value="1"/>
</dbReference>
<dbReference type="InterPro" id="IPR002711">
    <property type="entry name" value="HNH"/>
</dbReference>
<evidence type="ECO:0000256" key="2">
    <source>
        <dbReference type="SAM" id="MobiDB-lite"/>
    </source>
</evidence>
<dbReference type="InterPro" id="IPR003615">
    <property type="entry name" value="HNH_nuc"/>
</dbReference>
<dbReference type="STRING" id="103621.GCA_001067145_00644"/>
<feature type="region of interest" description="Disordered" evidence="2">
    <location>
        <begin position="352"/>
        <end position="380"/>
    </location>
</feature>
<comment type="caution">
    <text evidence="4">The sequence shown here is derived from an EMBL/GenBank/DDBJ whole genome shotgun (WGS) entry which is preliminary data.</text>
</comment>
<dbReference type="SMART" id="SM00507">
    <property type="entry name" value="HNHc"/>
    <property type="match status" value="1"/>
</dbReference>
<keyword evidence="4" id="KW-0255">Endonuclease</keyword>
<dbReference type="CDD" id="cd00085">
    <property type="entry name" value="HNHc"/>
    <property type="match status" value="1"/>
</dbReference>
<evidence type="ECO:0000259" key="3">
    <source>
        <dbReference type="SMART" id="SM00507"/>
    </source>
</evidence>
<protein>
    <submittedName>
        <fullName evidence="4">HNH endonuclease domain protein</fullName>
    </submittedName>
</protein>
<name>C0W3L0_9ACTO</name>
<gene>
    <name evidence="4" type="ORF">HMPREF0058_0454</name>
</gene>
<feature type="region of interest" description="Disordered" evidence="2">
    <location>
        <begin position="491"/>
        <end position="521"/>
    </location>
</feature>
<dbReference type="GO" id="GO:0008270">
    <property type="term" value="F:zinc ion binding"/>
    <property type="evidence" value="ECO:0007669"/>
    <property type="project" value="InterPro"/>
</dbReference>
<dbReference type="Pfam" id="PF02720">
    <property type="entry name" value="DUF222"/>
    <property type="match status" value="1"/>
</dbReference>
<dbReference type="GO" id="GO:0004519">
    <property type="term" value="F:endonuclease activity"/>
    <property type="evidence" value="ECO:0007669"/>
    <property type="project" value="UniProtKB-KW"/>
</dbReference>
<sequence>MFDPVGDTPSSGPSSRPAPTRGAPDCMSQEDRLAALATLPPGGLLASALEQILQAAIPRPDLSADRATPEPDRDLASTQALGADERTLLRHCQLAPGEPLSAVESLARLGLETLSELVAASQRLASWSCWLQSLLAAAMTHSVEDEPLSGDDAGLRPDRQSISCLTQGAELTVASEIACRLGISRRRAAQLVDRRQALCLPALSYAAGLHRSGLIDAAKTALIATRLAHVSHELAVRVQEQVLPRAPHRTHTQLARDLDRALVANDPEGSPQRRRRNAENRHVSRPQPAGEGLSEMRLLLPSLDAALVDATLDAIAVSARATGDERSVSQLRADAVVSTMLSLLRHEQHEMCRSAVPPRSALPEAPPSATPGALPDVPYGALAGATPSTLPGVPLTDLPDLSSLPGLPDLPGLPEDALSRSAVSEPSGSPFLADGVPLLPLLSRLSALVSSTSPWWTPSGSGPVLFPSGLQVQVDVTVPIDYLLQEPFPHADLPHASAESGRHAQARPGSSATPTPPRLLSGDLTVRIGRQTLPVPSAIATALAGGGTWRRLLTDPVSGVVLDVGRKRYRPPAALAEAVRARDHTCTHPGCAVPARRCDLDHVTAWSMGGTTSFDNLTLLCQTHHRLKHTPGWSLTRLDDGALLWRTPSGARYRRNPDGSILMLPRRIGPRSFHQPARPVPDQLAQAVDDAVLAPLVQTLENLAPGVPWQARGPRPGQPVGTWSARSYSAELHALGLDVFLDELVPF</sequence>
<keyword evidence="4" id="KW-0378">Hydrolase</keyword>
<evidence type="ECO:0000313" key="5">
    <source>
        <dbReference type="Proteomes" id="UP000004778"/>
    </source>
</evidence>
<accession>C0W3L0</accession>
<evidence type="ECO:0000313" key="4">
    <source>
        <dbReference type="EMBL" id="EEH66684.1"/>
    </source>
</evidence>
<feature type="compositionally biased region" description="Low complexity" evidence="2">
    <location>
        <begin position="402"/>
        <end position="414"/>
    </location>
</feature>
<reference evidence="4 5" key="1">
    <citation type="submission" date="2009-01" db="EMBL/GenBank/DDBJ databases">
        <authorList>
            <person name="Qin X."/>
            <person name="Bachman B."/>
            <person name="Battles P."/>
            <person name="Bell A."/>
            <person name="Bess C."/>
            <person name="Bickham C."/>
            <person name="Chaboub L."/>
            <person name="Chen D."/>
            <person name="Coyle M."/>
            <person name="Deiros D.R."/>
            <person name="Dinh H."/>
            <person name="Forbes L."/>
            <person name="Fowler G."/>
            <person name="Francisco L."/>
            <person name="Fu Q."/>
            <person name="Gubbala S."/>
            <person name="Hale W."/>
            <person name="Han Y."/>
            <person name="Hemphill L."/>
            <person name="Highlander S.K."/>
            <person name="Hirani K."/>
            <person name="Hogues M."/>
            <person name="Jackson L."/>
            <person name="Jakkamsetti A."/>
            <person name="Javaid M."/>
            <person name="Jiang H."/>
            <person name="Korchina V."/>
            <person name="Kovar C."/>
            <person name="Lara F."/>
            <person name="Lee S."/>
            <person name="Mata R."/>
            <person name="Mathew T."/>
            <person name="Moen C."/>
            <person name="Morales K."/>
            <person name="Munidasa M."/>
            <person name="Nazareth L."/>
            <person name="Ngo R."/>
            <person name="Nguyen L."/>
            <person name="Okwuonu G."/>
            <person name="Ongeri F."/>
            <person name="Patil S."/>
            <person name="Petrosino J."/>
            <person name="Pham C."/>
            <person name="Pham P."/>
            <person name="Pu L.-L."/>
            <person name="Puazo M."/>
            <person name="Raj R."/>
            <person name="Reid J."/>
            <person name="Rouhana J."/>
            <person name="Saada N."/>
            <person name="Shang Y."/>
            <person name="Simmons D."/>
            <person name="Thornton R."/>
            <person name="Warren J."/>
            <person name="Weissenberger G."/>
            <person name="Zhang J."/>
            <person name="Zhang L."/>
            <person name="Zhou C."/>
            <person name="Zhu D."/>
            <person name="Muzny D."/>
            <person name="Worley K."/>
            <person name="Gibbs R."/>
        </authorList>
    </citation>
    <scope>NUCLEOTIDE SEQUENCE [LARGE SCALE GENOMIC DNA]</scope>
    <source>
        <strain evidence="4 5">DSM 15434</strain>
    </source>
</reference>
<dbReference type="GO" id="GO:0003676">
    <property type="term" value="F:nucleic acid binding"/>
    <property type="evidence" value="ECO:0007669"/>
    <property type="project" value="InterPro"/>
</dbReference>
<feature type="region of interest" description="Disordered" evidence="2">
    <location>
        <begin position="402"/>
        <end position="426"/>
    </location>
</feature>
<organism evidence="4 5">
    <name type="scientific">Actinomyces urogenitalis DSM 15434</name>
    <dbReference type="NCBI Taxonomy" id="525246"/>
    <lineage>
        <taxon>Bacteria</taxon>
        <taxon>Bacillati</taxon>
        <taxon>Actinomycetota</taxon>
        <taxon>Actinomycetes</taxon>
        <taxon>Actinomycetales</taxon>
        <taxon>Actinomycetaceae</taxon>
        <taxon>Actinomyces</taxon>
    </lineage>
</organism>
<dbReference type="eggNOG" id="COG1403">
    <property type="taxonomic scope" value="Bacteria"/>
</dbReference>
<feature type="region of interest" description="Disordered" evidence="2">
    <location>
        <begin position="1"/>
        <end position="28"/>
    </location>
</feature>